<proteinExistence type="predicted"/>
<reference evidence="4 5" key="1">
    <citation type="submission" date="2015-09" db="EMBL/GenBank/DDBJ databases">
        <title>Identification and resolution of microdiversity through metagenomic sequencing of parallel consortia.</title>
        <authorList>
            <person name="Nelson W.C."/>
            <person name="Romine M.F."/>
            <person name="Lindemann S.R."/>
        </authorList>
    </citation>
    <scope>NUCLEOTIDE SEQUENCE [LARGE SCALE GENOMIC DNA]</scope>
    <source>
        <strain evidence="4">Ana</strain>
    </source>
</reference>
<dbReference type="PATRIC" id="fig|1666911.3.peg.5370"/>
<evidence type="ECO:0000313" key="4">
    <source>
        <dbReference type="EMBL" id="KPQ35613.1"/>
    </source>
</evidence>
<dbReference type="EC" id="3.2.1.45" evidence="4"/>
<feature type="region of interest" description="Disordered" evidence="1">
    <location>
        <begin position="1"/>
        <end position="26"/>
    </location>
</feature>
<evidence type="ECO:0000256" key="1">
    <source>
        <dbReference type="SAM" id="MobiDB-lite"/>
    </source>
</evidence>
<dbReference type="Pfam" id="PF04685">
    <property type="entry name" value="DUF608"/>
    <property type="match status" value="1"/>
</dbReference>
<name>A0A0P7ZQU1_9CYAN</name>
<organism evidence="4 5">
    <name type="scientific">Phormidesmis priestleyi Ana</name>
    <dbReference type="NCBI Taxonomy" id="1666911"/>
    <lineage>
        <taxon>Bacteria</taxon>
        <taxon>Bacillati</taxon>
        <taxon>Cyanobacteriota</taxon>
        <taxon>Cyanophyceae</taxon>
        <taxon>Leptolyngbyales</taxon>
        <taxon>Leptolyngbyaceae</taxon>
        <taxon>Phormidesmis</taxon>
    </lineage>
</organism>
<keyword evidence="4" id="KW-0326">Glycosidase</keyword>
<dbReference type="SUPFAM" id="SSF48208">
    <property type="entry name" value="Six-hairpin glycosidases"/>
    <property type="match status" value="1"/>
</dbReference>
<dbReference type="PANTHER" id="PTHR12654">
    <property type="entry name" value="BILE ACID BETA-GLUCOSIDASE-RELATED"/>
    <property type="match status" value="1"/>
</dbReference>
<feature type="domain" description="Glycosyl-hydrolase family 116 catalytic region" evidence="2">
    <location>
        <begin position="451"/>
        <end position="852"/>
    </location>
</feature>
<dbReference type="PANTHER" id="PTHR12654:SF0">
    <property type="entry name" value="NON-LYSOSOMAL GLUCOSYLCERAMIDASE"/>
    <property type="match status" value="1"/>
</dbReference>
<dbReference type="Proteomes" id="UP000050465">
    <property type="component" value="Unassembled WGS sequence"/>
</dbReference>
<dbReference type="GO" id="GO:0005975">
    <property type="term" value="P:carbohydrate metabolic process"/>
    <property type="evidence" value="ECO:0007669"/>
    <property type="project" value="InterPro"/>
</dbReference>
<protein>
    <submittedName>
        <fullName evidence="4">Non-lysosomal glucosylceramidase</fullName>
        <ecNumber evidence="4">3.2.1.45</ecNumber>
    </submittedName>
</protein>
<sequence>MSQPLTSQPTSQPASQQSYPASSASPSASSIPACAWQWPIGKQWETPYIVRYASNLDDGPEHGAPLGGFGAGCIGRSPNGSFNLWHLDGGEHIFEQFSGCQFSVFEQAADGSAQAYAMTTDRSAEVLSSWQWYPAGEQNNRDHSTGTYYALYPRSWYVYENVFKAQISCEQFSPIWADNYQESSYPVANFVWTAHNPTEQPLTLSIMLSWQNMVGWFTNSANSPEIKQREDGSPYYDYVPRLRESLGNYNKLVCEEVGEETKAVGFVMDGEWSGTPDEGDGQFAIAACLKTIGSPVEVTYNTHWNPDGDGHELWDSFAKDGRLTNFEDAGISTEQQIGGAIALKFTLAPGETQQIPFALSWDLPVTEFATGKQAYRRYTDFFGRDGHNAWAIAQTALANYATWQQNIRTWQQPILDQDLPDWFKMALFNELYDLASGGTLWSAASPTDPIGQFGVLECIDYRWYESLDVRLYGGFATLLLWPELEKSVLRAFARAIPTADAKERIIGYYYTIGEENHTAPRKLKGATPHDLGAPNENPWVATNYTSYQDCNQWKDLSSDFVLQVYRAFYRTGCTDVDFLADCWPAVVETLAYTKQFDTDGDGLIENSGAPDQTFDDWRLQGISAYCGGLWIGALSSAIAIGEILQQHQKAPANTVILLAQYRRWWQHSRAAYQKQLWNGSYYRLDTQSGSDVVMADQLCGQFCTSTMGLPDVVDPEFVEPTLKAIYDACFVKFNEYTAQLGPQNQKFEGAQTGYFSAAELGVRIGCANGVRPDGSPQNPDDTHQLEVWTGINFGLAAFFAHAGKKTEAMEITQAVVEQIYQHGLQFRTPEAITAVGTFRACHYLRPLAIWAVYDRLSQ</sequence>
<dbReference type="InterPro" id="IPR006775">
    <property type="entry name" value="GH116_catalytic"/>
</dbReference>
<dbReference type="GO" id="GO:0016020">
    <property type="term" value="C:membrane"/>
    <property type="evidence" value="ECO:0007669"/>
    <property type="project" value="InterPro"/>
</dbReference>
<comment type="caution">
    <text evidence="4">The sequence shown here is derived from an EMBL/GenBank/DDBJ whole genome shotgun (WGS) entry which is preliminary data.</text>
</comment>
<gene>
    <name evidence="4" type="ORF">HLUCCA11_10205</name>
</gene>
<dbReference type="PIRSF" id="PIRSF028944">
    <property type="entry name" value="Beta_gluc_GBA2"/>
    <property type="match status" value="1"/>
</dbReference>
<dbReference type="STRING" id="1666911.HLUCCA11_10205"/>
<dbReference type="InterPro" id="IPR024462">
    <property type="entry name" value="GH116_N"/>
</dbReference>
<dbReference type="GO" id="GO:0008422">
    <property type="term" value="F:beta-glucosidase activity"/>
    <property type="evidence" value="ECO:0007669"/>
    <property type="project" value="TreeGrafter"/>
</dbReference>
<dbReference type="AlphaFoldDB" id="A0A0P7ZQU1"/>
<evidence type="ECO:0000313" key="5">
    <source>
        <dbReference type="Proteomes" id="UP000050465"/>
    </source>
</evidence>
<dbReference type="InterPro" id="IPR008928">
    <property type="entry name" value="6-hairpin_glycosidase_sf"/>
</dbReference>
<evidence type="ECO:0000259" key="3">
    <source>
        <dbReference type="Pfam" id="PF12215"/>
    </source>
</evidence>
<dbReference type="EMBL" id="LJZR01000011">
    <property type="protein sequence ID" value="KPQ35613.1"/>
    <property type="molecule type" value="Genomic_DNA"/>
</dbReference>
<keyword evidence="4" id="KW-0378">Hydrolase</keyword>
<dbReference type="Pfam" id="PF12215">
    <property type="entry name" value="Glyco_hydr_116N"/>
    <property type="match status" value="1"/>
</dbReference>
<feature type="domain" description="Glycosyl-hydrolase family 116 N-terminal" evidence="3">
    <location>
        <begin position="63"/>
        <end position="403"/>
    </location>
</feature>
<dbReference type="GO" id="GO:0006680">
    <property type="term" value="P:glucosylceramide catabolic process"/>
    <property type="evidence" value="ECO:0007669"/>
    <property type="project" value="InterPro"/>
</dbReference>
<dbReference type="GO" id="GO:0004348">
    <property type="term" value="F:glucosylceramidase activity"/>
    <property type="evidence" value="ECO:0007669"/>
    <property type="project" value="UniProtKB-EC"/>
</dbReference>
<evidence type="ECO:0000259" key="2">
    <source>
        <dbReference type="Pfam" id="PF04685"/>
    </source>
</evidence>
<dbReference type="InterPro" id="IPR052566">
    <property type="entry name" value="Non-lysos_glucosylceramidase"/>
</dbReference>
<accession>A0A0P7ZQU1</accession>
<dbReference type="InterPro" id="IPR014551">
    <property type="entry name" value="B_Glucosidase_GBA2-typ"/>
</dbReference>